<sequence>MRSHEKKIIFLATLCLFSCPVALAESSQKGDEWSNRGTPLRVIIRPRERQKTPAELYQKTSEKVENYIATHDWSVTLDNRFFSGHEDRQFIENYTTEASEDRFHGLNKTLSTHGDKTLALAKVEFKSHRLYNQVSRNIINPLYTLQTGPGTYNPDFTTHARAGQDWLVMNMQSIGTYAEKGTRRPIARMLTTAPKYFNFNASLKKSQNIMQENAARKSTIQPLTTE</sequence>
<dbReference type="InParanoid" id="A0A2G4YUS5"/>
<dbReference type="AlphaFoldDB" id="A0A2G4YUS5"/>
<dbReference type="RefSeq" id="WP_099471621.1">
    <property type="nucleotide sequence ID" value="NZ_CP041025.1"/>
</dbReference>
<gene>
    <name evidence="2" type="ORF">CRD36_05030</name>
</gene>
<protein>
    <submittedName>
        <fullName evidence="2">Uncharacterized protein</fullName>
    </submittedName>
</protein>
<accession>A0A2G4YUS5</accession>
<evidence type="ECO:0000313" key="2">
    <source>
        <dbReference type="EMBL" id="PHZ86037.1"/>
    </source>
</evidence>
<evidence type="ECO:0000256" key="1">
    <source>
        <dbReference type="SAM" id="SignalP"/>
    </source>
</evidence>
<feature type="signal peptide" evidence="1">
    <location>
        <begin position="1"/>
        <end position="24"/>
    </location>
</feature>
<keyword evidence="1" id="KW-0732">Signal</keyword>
<organism evidence="2 3">
    <name type="scientific">Paremcibacter congregatus</name>
    <dbReference type="NCBI Taxonomy" id="2043170"/>
    <lineage>
        <taxon>Bacteria</taxon>
        <taxon>Pseudomonadati</taxon>
        <taxon>Pseudomonadota</taxon>
        <taxon>Alphaproteobacteria</taxon>
        <taxon>Emcibacterales</taxon>
        <taxon>Emcibacteraceae</taxon>
        <taxon>Paremcibacter</taxon>
    </lineage>
</organism>
<proteinExistence type="predicted"/>
<dbReference type="EMBL" id="PDEM01000009">
    <property type="protein sequence ID" value="PHZ86037.1"/>
    <property type="molecule type" value="Genomic_DNA"/>
</dbReference>
<dbReference type="Proteomes" id="UP000229730">
    <property type="component" value="Unassembled WGS sequence"/>
</dbReference>
<reference evidence="2 3" key="1">
    <citation type="submission" date="2017-10" db="EMBL/GenBank/DDBJ databases">
        <title>Frigbacter circumglobatus gen. nov. sp. nov., isolated from sediment cultured in situ.</title>
        <authorList>
            <person name="Zhao Z."/>
        </authorList>
    </citation>
    <scope>NUCLEOTIDE SEQUENCE [LARGE SCALE GENOMIC DNA]</scope>
    <source>
        <strain evidence="2 3">ZYL</strain>
    </source>
</reference>
<name>A0A2G4YUS5_9PROT</name>
<keyword evidence="3" id="KW-1185">Reference proteome</keyword>
<evidence type="ECO:0000313" key="3">
    <source>
        <dbReference type="Proteomes" id="UP000229730"/>
    </source>
</evidence>
<comment type="caution">
    <text evidence="2">The sequence shown here is derived from an EMBL/GenBank/DDBJ whole genome shotgun (WGS) entry which is preliminary data.</text>
</comment>
<feature type="chain" id="PRO_5013713878" evidence="1">
    <location>
        <begin position="25"/>
        <end position="226"/>
    </location>
</feature>